<proteinExistence type="predicted"/>
<comment type="caution">
    <text evidence="1">The sequence shown here is derived from an EMBL/GenBank/DDBJ whole genome shotgun (WGS) entry which is preliminary data.</text>
</comment>
<dbReference type="Proteomes" id="UP001160390">
    <property type="component" value="Unassembled WGS sequence"/>
</dbReference>
<sequence length="167" mass="18677">MEVVGLIASSVTLLEVSLKTAGFLQEMASIQDDFRSLQEVIGDINSIVQDFHSIPSLFAQGSGLSQVAEPRSVIRAISQLERLKAEMDEIRTYCARSSGSDSVSDAKKRKWILKRNRIPKLLDRARDARSNFQIGINFQLMALDAFRVVKEHKLVYKIASSSMNVEC</sequence>
<reference evidence="1" key="1">
    <citation type="submission" date="2023-01" db="EMBL/GenBank/DDBJ databases">
        <authorList>
            <person name="Piombo E."/>
        </authorList>
    </citation>
    <scope>NUCLEOTIDE SEQUENCE</scope>
</reference>
<dbReference type="AlphaFoldDB" id="A0AA35MDG6"/>
<accession>A0AA35MDG6</accession>
<protein>
    <recommendedName>
        <fullName evidence="3">Fungal N-terminal domain-containing protein</fullName>
    </recommendedName>
</protein>
<name>A0AA35MDG6_9HYPO</name>
<keyword evidence="2" id="KW-1185">Reference proteome</keyword>
<dbReference type="EMBL" id="CABFNP030001261">
    <property type="protein sequence ID" value="CAI6095138.1"/>
    <property type="molecule type" value="Genomic_DNA"/>
</dbReference>
<gene>
    <name evidence="1" type="ORF">CCHLO57077_00007775</name>
</gene>
<organism evidence="1 2">
    <name type="scientific">Clonostachys chloroleuca</name>
    <dbReference type="NCBI Taxonomy" id="1926264"/>
    <lineage>
        <taxon>Eukaryota</taxon>
        <taxon>Fungi</taxon>
        <taxon>Dikarya</taxon>
        <taxon>Ascomycota</taxon>
        <taxon>Pezizomycotina</taxon>
        <taxon>Sordariomycetes</taxon>
        <taxon>Hypocreomycetidae</taxon>
        <taxon>Hypocreales</taxon>
        <taxon>Bionectriaceae</taxon>
        <taxon>Clonostachys</taxon>
    </lineage>
</organism>
<evidence type="ECO:0008006" key="3">
    <source>
        <dbReference type="Google" id="ProtNLM"/>
    </source>
</evidence>
<evidence type="ECO:0000313" key="2">
    <source>
        <dbReference type="Proteomes" id="UP001160390"/>
    </source>
</evidence>
<evidence type="ECO:0000313" key="1">
    <source>
        <dbReference type="EMBL" id="CAI6095138.1"/>
    </source>
</evidence>